<reference evidence="2 3" key="1">
    <citation type="journal article" date="2013" name="Mar. Genomics">
        <title>Expression of sulfatases in Rhodopirellula baltica and the diversity of sulfatases in the genus Rhodopirellula.</title>
        <authorList>
            <person name="Wegner C.E."/>
            <person name="Richter-Heitmann T."/>
            <person name="Klindworth A."/>
            <person name="Klockow C."/>
            <person name="Richter M."/>
            <person name="Achstetter T."/>
            <person name="Glockner F.O."/>
            <person name="Harder J."/>
        </authorList>
    </citation>
    <scope>NUCLEOTIDE SEQUENCE [LARGE SCALE GENOMIC DNA]</scope>
    <source>
        <strain evidence="2 3">WH47</strain>
    </source>
</reference>
<feature type="signal peptide" evidence="1">
    <location>
        <begin position="1"/>
        <end position="25"/>
    </location>
</feature>
<gene>
    <name evidence="2" type="ORF">RBWH47_01522</name>
</gene>
<dbReference type="EMBL" id="AFAR01000015">
    <property type="protein sequence ID" value="EGF29738.1"/>
    <property type="molecule type" value="Genomic_DNA"/>
</dbReference>
<dbReference type="Proteomes" id="UP000006222">
    <property type="component" value="Unassembled WGS sequence"/>
</dbReference>
<comment type="caution">
    <text evidence="2">The sequence shown here is derived from an EMBL/GenBank/DDBJ whole genome shotgun (WGS) entry which is preliminary data.</text>
</comment>
<organism evidence="2 3">
    <name type="scientific">Rhodopirellula baltica WH47</name>
    <dbReference type="NCBI Taxonomy" id="991778"/>
    <lineage>
        <taxon>Bacteria</taxon>
        <taxon>Pseudomonadati</taxon>
        <taxon>Planctomycetota</taxon>
        <taxon>Planctomycetia</taxon>
        <taxon>Pirellulales</taxon>
        <taxon>Pirellulaceae</taxon>
        <taxon>Rhodopirellula</taxon>
    </lineage>
</organism>
<proteinExistence type="predicted"/>
<evidence type="ECO:0000256" key="1">
    <source>
        <dbReference type="SAM" id="SignalP"/>
    </source>
</evidence>
<accession>F2AKV8</accession>
<name>F2AKV8_RHOBT</name>
<evidence type="ECO:0000313" key="3">
    <source>
        <dbReference type="Proteomes" id="UP000006222"/>
    </source>
</evidence>
<dbReference type="PATRIC" id="fig|991778.3.peg.295"/>
<feature type="chain" id="PRO_5003273752" description="Secreted protein" evidence="1">
    <location>
        <begin position="26"/>
        <end position="139"/>
    </location>
</feature>
<dbReference type="RefSeq" id="WP_007324275.1">
    <property type="nucleotide sequence ID" value="NZ_AFAR01000015.1"/>
</dbReference>
<protein>
    <recommendedName>
        <fullName evidence="4">Secreted protein</fullName>
    </recommendedName>
</protein>
<evidence type="ECO:0000313" key="2">
    <source>
        <dbReference type="EMBL" id="EGF29738.1"/>
    </source>
</evidence>
<sequence length="139" mass="15767">MKNGQRFLHLKVSIRAMLLVLSAFAGPFALAARRESQRRELIATIEKIGGSATLGNSESWLFSSISVESVTVPYAVLGQIELFELETLIQPKQLTVSRYELQRREDSNFDHYYLDLQYKLTPEGSLASQFGSKLRDLRN</sequence>
<keyword evidence="1" id="KW-0732">Signal</keyword>
<dbReference type="AlphaFoldDB" id="F2AKV8"/>
<evidence type="ECO:0008006" key="4">
    <source>
        <dbReference type="Google" id="ProtNLM"/>
    </source>
</evidence>